<dbReference type="EMBL" id="KN839854">
    <property type="protein sequence ID" value="KIJ62662.1"/>
    <property type="molecule type" value="Genomic_DNA"/>
</dbReference>
<keyword evidence="1" id="KW-0812">Transmembrane</keyword>
<protein>
    <submittedName>
        <fullName evidence="2">Uncharacterized protein</fullName>
    </submittedName>
</protein>
<keyword evidence="1" id="KW-0472">Membrane</keyword>
<accession>A0A0C9WDP9</accession>
<name>A0A0C9WDP9_9AGAM</name>
<evidence type="ECO:0000313" key="3">
    <source>
        <dbReference type="Proteomes" id="UP000053820"/>
    </source>
</evidence>
<feature type="transmembrane region" description="Helical" evidence="1">
    <location>
        <begin position="403"/>
        <end position="431"/>
    </location>
</feature>
<gene>
    <name evidence="2" type="ORF">HYDPIDRAFT_30255</name>
</gene>
<feature type="transmembrane region" description="Helical" evidence="1">
    <location>
        <begin position="353"/>
        <end position="373"/>
    </location>
</feature>
<evidence type="ECO:0000313" key="2">
    <source>
        <dbReference type="EMBL" id="KIJ62662.1"/>
    </source>
</evidence>
<reference evidence="2 3" key="1">
    <citation type="submission" date="2014-04" db="EMBL/GenBank/DDBJ databases">
        <title>Evolutionary Origins and Diversification of the Mycorrhizal Mutualists.</title>
        <authorList>
            <consortium name="DOE Joint Genome Institute"/>
            <consortium name="Mycorrhizal Genomics Consortium"/>
            <person name="Kohler A."/>
            <person name="Kuo A."/>
            <person name="Nagy L.G."/>
            <person name="Floudas D."/>
            <person name="Copeland A."/>
            <person name="Barry K.W."/>
            <person name="Cichocki N."/>
            <person name="Veneault-Fourrey C."/>
            <person name="LaButti K."/>
            <person name="Lindquist E.A."/>
            <person name="Lipzen A."/>
            <person name="Lundell T."/>
            <person name="Morin E."/>
            <person name="Murat C."/>
            <person name="Riley R."/>
            <person name="Ohm R."/>
            <person name="Sun H."/>
            <person name="Tunlid A."/>
            <person name="Henrissat B."/>
            <person name="Grigoriev I.V."/>
            <person name="Hibbett D.S."/>
            <person name="Martin F."/>
        </authorList>
    </citation>
    <scope>NUCLEOTIDE SEQUENCE [LARGE SCALE GENOMIC DNA]</scope>
    <source>
        <strain evidence="2 3">MD-312</strain>
    </source>
</reference>
<keyword evidence="3" id="KW-1185">Reference proteome</keyword>
<proteinExistence type="predicted"/>
<dbReference type="OrthoDB" id="2657661at2759"/>
<organism evidence="2 3">
    <name type="scientific">Hydnomerulius pinastri MD-312</name>
    <dbReference type="NCBI Taxonomy" id="994086"/>
    <lineage>
        <taxon>Eukaryota</taxon>
        <taxon>Fungi</taxon>
        <taxon>Dikarya</taxon>
        <taxon>Basidiomycota</taxon>
        <taxon>Agaricomycotina</taxon>
        <taxon>Agaricomycetes</taxon>
        <taxon>Agaricomycetidae</taxon>
        <taxon>Boletales</taxon>
        <taxon>Boletales incertae sedis</taxon>
        <taxon>Leucogyrophana</taxon>
    </lineage>
</organism>
<feature type="transmembrane region" description="Helical" evidence="1">
    <location>
        <begin position="437"/>
        <end position="457"/>
    </location>
</feature>
<feature type="transmembrane region" description="Helical" evidence="1">
    <location>
        <begin position="321"/>
        <end position="341"/>
    </location>
</feature>
<evidence type="ECO:0000256" key="1">
    <source>
        <dbReference type="SAM" id="Phobius"/>
    </source>
</evidence>
<sequence length="484" mass="54192">MTSGSLFKFRPAIAGWDRLVHPEGAPYFHKQIPGTERHVFTDTDLSVLSHLDEVEEFIKVLFKAAERLQTSISPLTVLVLELQLDADVPAPEKHPCTYYFVDHSRKSIFWVHPRRTREICGNIQGVKSEGHLRYAIETHYWFGVVGAFVILTTRMPANQIATANHLELYPDDQVVKEEFIVELRQTLIHASADSILSDTSLAPFESGDLQRLLDLISNIQDSVGKRHAHSMSVLARVMLHTKFLNFCGQIGARLDADHSVFTKKIAKDEPVSFFMKLLDLALLGAPTAHLRGVRSIWVDKTINESRWKTYISRLNSEWNGFTIYSTVMLAVDISFLAVPGVESPDGDQSGATLSIYASVITSVSALIISVLLVGQIRRHDVDSVEGGATYMARMTDSVFGMEALAVMFSLPYSLLLWGMFFFILALSFVVFQTNDKLTLATMIPSWIVVVLMTLWPLRWGHIPSLPLAMPSEGSRTRTQTSNNP</sequence>
<dbReference type="HOGENOM" id="CLU_015091_2_0_1"/>
<keyword evidence="1" id="KW-1133">Transmembrane helix</keyword>
<dbReference type="AlphaFoldDB" id="A0A0C9WDP9"/>
<dbReference type="Proteomes" id="UP000053820">
    <property type="component" value="Unassembled WGS sequence"/>
</dbReference>